<evidence type="ECO:0000313" key="4">
    <source>
        <dbReference type="Proteomes" id="UP000552700"/>
    </source>
</evidence>
<sequence>MSEEPLTQAETPPPSPAPFTPAPVPTHRRSNTGLWLAVILIAFIGGIGATLWGTGALQNWWNGGSAAPLAATGPAVPAASPAMTGTVTQANVSALDAKVATLSARLDNLSTQAMLAGDKAGKAEAMLIAFAARRALDNGAPLGYLETELRARFGEAQPKAVATIITAADEPVTLIDLQGAFDELTPALMGRRDEGDWWTATKRELANLVIIRKATSPSPLPEKALQRARSLLAAARVEAAIAEVEGLPGRANADSWLQMARRYNEARRALDVIESAAILAGRATPPPPVVPTQPAVAPSQPSMTPEATPAPAAAP</sequence>
<protein>
    <submittedName>
        <fullName evidence="3">Outer membrane murein-binding lipoprotein Lpp</fullName>
    </submittedName>
</protein>
<dbReference type="AlphaFoldDB" id="A0A841IZM5"/>
<evidence type="ECO:0000256" key="2">
    <source>
        <dbReference type="SAM" id="Phobius"/>
    </source>
</evidence>
<comment type="caution">
    <text evidence="3">The sequence shown here is derived from an EMBL/GenBank/DDBJ whole genome shotgun (WGS) entry which is preliminary data.</text>
</comment>
<dbReference type="EMBL" id="JACIJP010000002">
    <property type="protein sequence ID" value="MBB6124113.1"/>
    <property type="molecule type" value="Genomic_DNA"/>
</dbReference>
<name>A0A841IZM5_9SPHN</name>
<keyword evidence="3" id="KW-0449">Lipoprotein</keyword>
<feature type="compositionally biased region" description="Pro residues" evidence="1">
    <location>
        <begin position="11"/>
        <end position="24"/>
    </location>
</feature>
<keyword evidence="2" id="KW-0472">Membrane</keyword>
<accession>A0A841IZM5</accession>
<feature type="region of interest" description="Disordered" evidence="1">
    <location>
        <begin position="282"/>
        <end position="315"/>
    </location>
</feature>
<keyword evidence="4" id="KW-1185">Reference proteome</keyword>
<evidence type="ECO:0000313" key="3">
    <source>
        <dbReference type="EMBL" id="MBB6124113.1"/>
    </source>
</evidence>
<organism evidence="3 4">
    <name type="scientific">Sphingobium subterraneum</name>
    <dbReference type="NCBI Taxonomy" id="627688"/>
    <lineage>
        <taxon>Bacteria</taxon>
        <taxon>Pseudomonadati</taxon>
        <taxon>Pseudomonadota</taxon>
        <taxon>Alphaproteobacteria</taxon>
        <taxon>Sphingomonadales</taxon>
        <taxon>Sphingomonadaceae</taxon>
        <taxon>Sphingobium</taxon>
    </lineage>
</organism>
<feature type="region of interest" description="Disordered" evidence="1">
    <location>
        <begin position="1"/>
        <end position="26"/>
    </location>
</feature>
<keyword evidence="2" id="KW-1133">Transmembrane helix</keyword>
<reference evidence="3 4" key="1">
    <citation type="submission" date="2020-08" db="EMBL/GenBank/DDBJ databases">
        <title>Genomic Encyclopedia of Type Strains, Phase IV (KMG-IV): sequencing the most valuable type-strain genomes for metagenomic binning, comparative biology and taxonomic classification.</title>
        <authorList>
            <person name="Goeker M."/>
        </authorList>
    </citation>
    <scope>NUCLEOTIDE SEQUENCE [LARGE SCALE GENOMIC DNA]</scope>
    <source>
        <strain evidence="3 4">DSM 102255</strain>
    </source>
</reference>
<dbReference type="RefSeq" id="WP_184079779.1">
    <property type="nucleotide sequence ID" value="NZ_JACIJP010000002.1"/>
</dbReference>
<feature type="transmembrane region" description="Helical" evidence="2">
    <location>
        <begin position="33"/>
        <end position="52"/>
    </location>
</feature>
<gene>
    <name evidence="3" type="ORF">FHS92_001842</name>
</gene>
<dbReference type="Proteomes" id="UP000552700">
    <property type="component" value="Unassembled WGS sequence"/>
</dbReference>
<feature type="compositionally biased region" description="Low complexity" evidence="1">
    <location>
        <begin position="292"/>
        <end position="315"/>
    </location>
</feature>
<keyword evidence="2" id="KW-0812">Transmembrane</keyword>
<evidence type="ECO:0000256" key="1">
    <source>
        <dbReference type="SAM" id="MobiDB-lite"/>
    </source>
</evidence>
<proteinExistence type="predicted"/>